<evidence type="ECO:0000313" key="3">
    <source>
        <dbReference type="Proteomes" id="UP000233551"/>
    </source>
</evidence>
<organism evidence="2 3">
    <name type="scientific">Punica granatum</name>
    <name type="common">Pomegranate</name>
    <dbReference type="NCBI Taxonomy" id="22663"/>
    <lineage>
        <taxon>Eukaryota</taxon>
        <taxon>Viridiplantae</taxon>
        <taxon>Streptophyta</taxon>
        <taxon>Embryophyta</taxon>
        <taxon>Tracheophyta</taxon>
        <taxon>Spermatophyta</taxon>
        <taxon>Magnoliopsida</taxon>
        <taxon>eudicotyledons</taxon>
        <taxon>Gunneridae</taxon>
        <taxon>Pentapetalae</taxon>
        <taxon>rosids</taxon>
        <taxon>malvids</taxon>
        <taxon>Myrtales</taxon>
        <taxon>Lythraceae</taxon>
        <taxon>Punica</taxon>
    </lineage>
</organism>
<evidence type="ECO:0000313" key="2">
    <source>
        <dbReference type="EMBL" id="PKI70035.1"/>
    </source>
</evidence>
<sequence length="107" mass="11324">MSKGAAATALPSATTGDDCPAALSRQQLAHRLHRVRVALHVSAMPHNFGRSELAHRNFGDRLLREEDEDEARAPDLAAAAAAPLPEADADPEPPLVEMSIALLLPCA</sequence>
<feature type="region of interest" description="Disordered" evidence="1">
    <location>
        <begin position="60"/>
        <end position="93"/>
    </location>
</feature>
<protein>
    <submittedName>
        <fullName evidence="2">Uncharacterized protein</fullName>
    </submittedName>
</protein>
<dbReference type="EMBL" id="PGOL01000475">
    <property type="protein sequence ID" value="PKI70035.1"/>
    <property type="molecule type" value="Genomic_DNA"/>
</dbReference>
<dbReference type="AlphaFoldDB" id="A0A2I0KNH2"/>
<name>A0A2I0KNH2_PUNGR</name>
<dbReference type="Proteomes" id="UP000233551">
    <property type="component" value="Unassembled WGS sequence"/>
</dbReference>
<comment type="caution">
    <text evidence="2">The sequence shown here is derived from an EMBL/GenBank/DDBJ whole genome shotgun (WGS) entry which is preliminary data.</text>
</comment>
<reference evidence="2 3" key="1">
    <citation type="submission" date="2017-11" db="EMBL/GenBank/DDBJ databases">
        <title>De-novo sequencing of pomegranate (Punica granatum L.) genome.</title>
        <authorList>
            <person name="Akparov Z."/>
            <person name="Amiraslanov A."/>
            <person name="Hajiyeva S."/>
            <person name="Abbasov M."/>
            <person name="Kaur K."/>
            <person name="Hamwieh A."/>
            <person name="Solovyev V."/>
            <person name="Salamov A."/>
            <person name="Braich B."/>
            <person name="Kosarev P."/>
            <person name="Mahmoud A."/>
            <person name="Hajiyev E."/>
            <person name="Babayeva S."/>
            <person name="Izzatullayeva V."/>
            <person name="Mammadov A."/>
            <person name="Mammadov A."/>
            <person name="Sharifova S."/>
            <person name="Ojaghi J."/>
            <person name="Eynullazada K."/>
            <person name="Bayramov B."/>
            <person name="Abdulazimova A."/>
            <person name="Shahmuradov I."/>
        </authorList>
    </citation>
    <scope>NUCLEOTIDE SEQUENCE [LARGE SCALE GENOMIC DNA]</scope>
    <source>
        <strain evidence="3">cv. AG2017</strain>
        <tissue evidence="2">Leaf</tissue>
    </source>
</reference>
<proteinExistence type="predicted"/>
<feature type="compositionally biased region" description="Low complexity" evidence="1">
    <location>
        <begin position="74"/>
        <end position="86"/>
    </location>
</feature>
<gene>
    <name evidence="2" type="ORF">CRG98_009498</name>
</gene>
<keyword evidence="3" id="KW-1185">Reference proteome</keyword>
<evidence type="ECO:0000256" key="1">
    <source>
        <dbReference type="SAM" id="MobiDB-lite"/>
    </source>
</evidence>
<accession>A0A2I0KNH2</accession>